<evidence type="ECO:0000313" key="2">
    <source>
        <dbReference type="EMBL" id="THU75787.1"/>
    </source>
</evidence>
<dbReference type="Proteomes" id="UP000297245">
    <property type="component" value="Unassembled WGS sequence"/>
</dbReference>
<evidence type="ECO:0000313" key="3">
    <source>
        <dbReference type="Proteomes" id="UP000297245"/>
    </source>
</evidence>
<feature type="compositionally biased region" description="Polar residues" evidence="1">
    <location>
        <begin position="68"/>
        <end position="78"/>
    </location>
</feature>
<keyword evidence="3" id="KW-1185">Reference proteome</keyword>
<sequence>MPTTRHSDRTRQSAIDRVTGHPPPPPQQSRSMSRQTNPATVSGKKRKGEKLIYHYMGIRLIHLLFAEPTNNPKNSGTVQPAARKKKAPQGQIQRHRPAIVETESSSEEDIPERPPKRNKHSKGSNSTSSSQITIAEREAQEEDAYGADSGSGDEEMEEDREQDRDAAQFLDME</sequence>
<feature type="non-terminal residue" evidence="2">
    <location>
        <position position="173"/>
    </location>
</feature>
<accession>A0A4S8KJY5</accession>
<reference evidence="2 3" key="1">
    <citation type="journal article" date="2019" name="Nat. Ecol. Evol.">
        <title>Megaphylogeny resolves global patterns of mushroom evolution.</title>
        <authorList>
            <person name="Varga T."/>
            <person name="Krizsan K."/>
            <person name="Foldi C."/>
            <person name="Dima B."/>
            <person name="Sanchez-Garcia M."/>
            <person name="Sanchez-Ramirez S."/>
            <person name="Szollosi G.J."/>
            <person name="Szarkandi J.G."/>
            <person name="Papp V."/>
            <person name="Albert L."/>
            <person name="Andreopoulos W."/>
            <person name="Angelini C."/>
            <person name="Antonin V."/>
            <person name="Barry K.W."/>
            <person name="Bougher N.L."/>
            <person name="Buchanan P."/>
            <person name="Buyck B."/>
            <person name="Bense V."/>
            <person name="Catcheside P."/>
            <person name="Chovatia M."/>
            <person name="Cooper J."/>
            <person name="Damon W."/>
            <person name="Desjardin D."/>
            <person name="Finy P."/>
            <person name="Geml J."/>
            <person name="Haridas S."/>
            <person name="Hughes K."/>
            <person name="Justo A."/>
            <person name="Karasinski D."/>
            <person name="Kautmanova I."/>
            <person name="Kiss B."/>
            <person name="Kocsube S."/>
            <person name="Kotiranta H."/>
            <person name="LaButti K.M."/>
            <person name="Lechner B.E."/>
            <person name="Liimatainen K."/>
            <person name="Lipzen A."/>
            <person name="Lukacs Z."/>
            <person name="Mihaltcheva S."/>
            <person name="Morgado L.N."/>
            <person name="Niskanen T."/>
            <person name="Noordeloos M.E."/>
            <person name="Ohm R.A."/>
            <person name="Ortiz-Santana B."/>
            <person name="Ovrebo C."/>
            <person name="Racz N."/>
            <person name="Riley R."/>
            <person name="Savchenko A."/>
            <person name="Shiryaev A."/>
            <person name="Soop K."/>
            <person name="Spirin V."/>
            <person name="Szebenyi C."/>
            <person name="Tomsovsky M."/>
            <person name="Tulloss R.E."/>
            <person name="Uehling J."/>
            <person name="Grigoriev I.V."/>
            <person name="Vagvolgyi C."/>
            <person name="Papp T."/>
            <person name="Martin F.M."/>
            <person name="Miettinen O."/>
            <person name="Hibbett D.S."/>
            <person name="Nagy L.G."/>
        </authorList>
    </citation>
    <scope>NUCLEOTIDE SEQUENCE [LARGE SCALE GENOMIC DNA]</scope>
    <source>
        <strain evidence="2 3">CBS 962.96</strain>
    </source>
</reference>
<feature type="compositionally biased region" description="Acidic residues" evidence="1">
    <location>
        <begin position="139"/>
        <end position="160"/>
    </location>
</feature>
<feature type="compositionally biased region" description="Basic residues" evidence="1">
    <location>
        <begin position="82"/>
        <end position="97"/>
    </location>
</feature>
<feature type="compositionally biased region" description="Basic and acidic residues" evidence="1">
    <location>
        <begin position="1"/>
        <end position="11"/>
    </location>
</feature>
<dbReference type="AlphaFoldDB" id="A0A4S8KJY5"/>
<dbReference type="EMBL" id="ML181532">
    <property type="protein sequence ID" value="THU75787.1"/>
    <property type="molecule type" value="Genomic_DNA"/>
</dbReference>
<gene>
    <name evidence="2" type="ORF">K435DRAFT_906504</name>
</gene>
<organism evidence="2 3">
    <name type="scientific">Dendrothele bispora (strain CBS 962.96)</name>
    <dbReference type="NCBI Taxonomy" id="1314807"/>
    <lineage>
        <taxon>Eukaryota</taxon>
        <taxon>Fungi</taxon>
        <taxon>Dikarya</taxon>
        <taxon>Basidiomycota</taxon>
        <taxon>Agaricomycotina</taxon>
        <taxon>Agaricomycetes</taxon>
        <taxon>Agaricomycetidae</taxon>
        <taxon>Agaricales</taxon>
        <taxon>Agaricales incertae sedis</taxon>
        <taxon>Dendrothele</taxon>
    </lineage>
</organism>
<name>A0A4S8KJY5_DENBC</name>
<proteinExistence type="predicted"/>
<protein>
    <submittedName>
        <fullName evidence="2">Uncharacterized protein</fullName>
    </submittedName>
</protein>
<evidence type="ECO:0000256" key="1">
    <source>
        <dbReference type="SAM" id="MobiDB-lite"/>
    </source>
</evidence>
<feature type="region of interest" description="Disordered" evidence="1">
    <location>
        <begin position="68"/>
        <end position="173"/>
    </location>
</feature>
<feature type="region of interest" description="Disordered" evidence="1">
    <location>
        <begin position="1"/>
        <end position="49"/>
    </location>
</feature>